<sequence>MKITSIFFLFCIFNFINPQKIAAQNVSVDFQIFYDDLSPYGTWVDDSQYGYVWIPDVAPGFSPYATNGHWIFTDAGWTWVSDYPWGWATFHYGRWYNDGIYGPTWVPDYEWGPGWVSWRSSDEYFGWTPLRPGTSINIAYGSGHHRSDKDWRFVQNRNFGRTDLNKYYVNVSDNGSIINNSRVINNIRTDRVRNVTYNAGPERKDAERRVGKSFKPVTIRERNTPGHNLHNNQLNIYRPRLQNNLDKPKPAPHKVASLNEAISTVQRRAVKPQQRNNQPVKQQTPQQKKTLPGKRDDKHPNDKQNTNQL</sequence>
<feature type="compositionally biased region" description="Basic and acidic residues" evidence="1">
    <location>
        <begin position="293"/>
        <end position="302"/>
    </location>
</feature>
<accession>A0A1J5SNR3</accession>
<dbReference type="AlphaFoldDB" id="A0A1J5SNR3"/>
<gene>
    <name evidence="2" type="ORF">GALL_121150</name>
</gene>
<organism evidence="2">
    <name type="scientific">mine drainage metagenome</name>
    <dbReference type="NCBI Taxonomy" id="410659"/>
    <lineage>
        <taxon>unclassified sequences</taxon>
        <taxon>metagenomes</taxon>
        <taxon>ecological metagenomes</taxon>
    </lineage>
</organism>
<evidence type="ECO:0000313" key="2">
    <source>
        <dbReference type="EMBL" id="OIR05680.1"/>
    </source>
</evidence>
<feature type="compositionally biased region" description="Low complexity" evidence="1">
    <location>
        <begin position="278"/>
        <end position="290"/>
    </location>
</feature>
<proteinExistence type="predicted"/>
<reference evidence="2" key="1">
    <citation type="submission" date="2016-10" db="EMBL/GenBank/DDBJ databases">
        <title>Sequence of Gallionella enrichment culture.</title>
        <authorList>
            <person name="Poehlein A."/>
            <person name="Muehling M."/>
            <person name="Daniel R."/>
        </authorList>
    </citation>
    <scope>NUCLEOTIDE SEQUENCE</scope>
</reference>
<dbReference type="Pfam" id="PF20245">
    <property type="entry name" value="DUF6600"/>
    <property type="match status" value="1"/>
</dbReference>
<feature type="region of interest" description="Disordered" evidence="1">
    <location>
        <begin position="268"/>
        <end position="309"/>
    </location>
</feature>
<name>A0A1J5SNR3_9ZZZZ</name>
<dbReference type="InterPro" id="IPR046535">
    <property type="entry name" value="DUF6600"/>
</dbReference>
<evidence type="ECO:0000256" key="1">
    <source>
        <dbReference type="SAM" id="MobiDB-lite"/>
    </source>
</evidence>
<protein>
    <submittedName>
        <fullName evidence="2">Uncharacterized protein</fullName>
    </submittedName>
</protein>
<dbReference type="EMBL" id="MLJW01000048">
    <property type="protein sequence ID" value="OIR05680.1"/>
    <property type="molecule type" value="Genomic_DNA"/>
</dbReference>
<comment type="caution">
    <text evidence="2">The sequence shown here is derived from an EMBL/GenBank/DDBJ whole genome shotgun (WGS) entry which is preliminary data.</text>
</comment>